<dbReference type="InterPro" id="IPR036390">
    <property type="entry name" value="WH_DNA-bd_sf"/>
</dbReference>
<evidence type="ECO:0000313" key="7">
    <source>
        <dbReference type="Proteomes" id="UP000594435"/>
    </source>
</evidence>
<name>A0AAJ4LTY0_9VIBR</name>
<keyword evidence="2" id="KW-0805">Transcription regulation</keyword>
<evidence type="ECO:0000259" key="5">
    <source>
        <dbReference type="PROSITE" id="PS50931"/>
    </source>
</evidence>
<dbReference type="PANTHER" id="PTHR30118:SF15">
    <property type="entry name" value="TRANSCRIPTIONAL REGULATORY PROTEIN"/>
    <property type="match status" value="1"/>
</dbReference>
<evidence type="ECO:0000256" key="1">
    <source>
        <dbReference type="ARBA" id="ARBA00009437"/>
    </source>
</evidence>
<evidence type="ECO:0000256" key="4">
    <source>
        <dbReference type="ARBA" id="ARBA00023163"/>
    </source>
</evidence>
<dbReference type="AlphaFoldDB" id="A0AAJ4LTY0"/>
<keyword evidence="3" id="KW-0238">DNA-binding</keyword>
<dbReference type="Pfam" id="PF03466">
    <property type="entry name" value="LysR_substrate"/>
    <property type="match status" value="1"/>
</dbReference>
<dbReference type="PANTHER" id="PTHR30118">
    <property type="entry name" value="HTH-TYPE TRANSCRIPTIONAL REGULATOR LEUO-RELATED"/>
    <property type="match status" value="1"/>
</dbReference>
<protein>
    <submittedName>
        <fullName evidence="6">LysR family transcriptional regulator</fullName>
    </submittedName>
</protein>
<keyword evidence="4" id="KW-0804">Transcription</keyword>
<organism evidence="6 7">
    <name type="scientific">Vibrio navarrensis</name>
    <dbReference type="NCBI Taxonomy" id="29495"/>
    <lineage>
        <taxon>Bacteria</taxon>
        <taxon>Pseudomonadati</taxon>
        <taxon>Pseudomonadota</taxon>
        <taxon>Gammaproteobacteria</taxon>
        <taxon>Vibrionales</taxon>
        <taxon>Vibrionaceae</taxon>
        <taxon>Vibrio</taxon>
    </lineage>
</organism>
<evidence type="ECO:0000256" key="3">
    <source>
        <dbReference type="ARBA" id="ARBA00023125"/>
    </source>
</evidence>
<feature type="domain" description="HTH lysR-type" evidence="5">
    <location>
        <begin position="27"/>
        <end position="84"/>
    </location>
</feature>
<dbReference type="PROSITE" id="PS50931">
    <property type="entry name" value="HTH_LYSR"/>
    <property type="match status" value="1"/>
</dbReference>
<dbReference type="Gene3D" id="3.40.190.10">
    <property type="entry name" value="Periplasmic binding protein-like II"/>
    <property type="match status" value="2"/>
</dbReference>
<dbReference type="RefSeq" id="WP_082069713.1">
    <property type="nucleotide sequence ID" value="NZ_CP065217.1"/>
</dbReference>
<evidence type="ECO:0000313" key="6">
    <source>
        <dbReference type="EMBL" id="QPL52989.1"/>
    </source>
</evidence>
<dbReference type="InterPro" id="IPR050389">
    <property type="entry name" value="LysR-type_TF"/>
</dbReference>
<dbReference type="GO" id="GO:0003677">
    <property type="term" value="F:DNA binding"/>
    <property type="evidence" value="ECO:0007669"/>
    <property type="project" value="UniProtKB-KW"/>
</dbReference>
<dbReference type="SUPFAM" id="SSF46785">
    <property type="entry name" value="Winged helix' DNA-binding domain"/>
    <property type="match status" value="1"/>
</dbReference>
<dbReference type="Proteomes" id="UP000594435">
    <property type="component" value="Chromosome 1"/>
</dbReference>
<evidence type="ECO:0000256" key="2">
    <source>
        <dbReference type="ARBA" id="ARBA00023015"/>
    </source>
</evidence>
<accession>A0AAJ4LTY0</accession>
<dbReference type="InterPro" id="IPR005119">
    <property type="entry name" value="LysR_subst-bd"/>
</dbReference>
<sequence length="325" mass="36848">MIQINSFNFLYEQDGMKVLGDLNWKNMDLNLLVVFSQLYRYRSVSVAAEMGFVSQSAMSHSLGRLRIMLDDPLFERKGHKMEPTEYAHKIAPFIDGLLESIARELLTRREFCPSQFAGVCRIGLTDYAEFIFAAQLYDAIRSEAPGAQVSFVNVNRQNYISLTEQEKLDVVIGSIPQLDSKFCEQYLYTERHVCLCDPQLIDVQGMTLEKFAALEQALVSTDGSLTTQTDKTLASYGLSRRVSLASRNFLTIRHLLVGRELIAIVPERMAKANGFDDGLVTFQPPLTVADFDISLVWHSSVTQSDKGLWLREVVKRTIIQAKWLE</sequence>
<comment type="similarity">
    <text evidence="1">Belongs to the LysR transcriptional regulatory family.</text>
</comment>
<dbReference type="Gene3D" id="1.10.10.10">
    <property type="entry name" value="Winged helix-like DNA-binding domain superfamily/Winged helix DNA-binding domain"/>
    <property type="match status" value="1"/>
</dbReference>
<reference evidence="6 7" key="1">
    <citation type="submission" date="2020-11" db="EMBL/GenBank/DDBJ databases">
        <title>Complete and Circularized Genome Assembly of a human isolate of Vibrio navarrensis biotype pommerensis with MiSeq and MinION Sequence Data.</title>
        <authorList>
            <person name="Schwartz K."/>
            <person name="Borowiak M."/>
            <person name="Deneke C."/>
            <person name="Balau V."/>
            <person name="Metelmann C."/>
            <person name="Strauch E."/>
        </authorList>
    </citation>
    <scope>NUCLEOTIDE SEQUENCE [LARGE SCALE GENOMIC DNA]</scope>
    <source>
        <strain evidence="6 7">20-VB00237</strain>
    </source>
</reference>
<dbReference type="InterPro" id="IPR000847">
    <property type="entry name" value="LysR_HTH_N"/>
</dbReference>
<dbReference type="GO" id="GO:0003700">
    <property type="term" value="F:DNA-binding transcription factor activity"/>
    <property type="evidence" value="ECO:0007669"/>
    <property type="project" value="InterPro"/>
</dbReference>
<dbReference type="InterPro" id="IPR036388">
    <property type="entry name" value="WH-like_DNA-bd_sf"/>
</dbReference>
<dbReference type="SUPFAM" id="SSF53850">
    <property type="entry name" value="Periplasmic binding protein-like II"/>
    <property type="match status" value="1"/>
</dbReference>
<dbReference type="EMBL" id="CP065217">
    <property type="protein sequence ID" value="QPL52989.1"/>
    <property type="molecule type" value="Genomic_DNA"/>
</dbReference>
<gene>
    <name evidence="6" type="ORF">I3X05_13450</name>
</gene>
<dbReference type="Pfam" id="PF00126">
    <property type="entry name" value="HTH_1"/>
    <property type="match status" value="1"/>
</dbReference>
<proteinExistence type="inferred from homology"/>